<dbReference type="Gene3D" id="3.40.50.2000">
    <property type="entry name" value="Glycogen Phosphorylase B"/>
    <property type="match status" value="1"/>
</dbReference>
<sequence>MTKYKNLSVAVPWSLSHYIPLNGFHPLYRALFDHRPENITINAWDNIELSQVLHGDNELRVKLLKAVSVQHKMLRSKISSSLAAKYIEGYFPPNIALTSLLPGDIEFHHTAPFPSLTRPFVFHCESFAPIFFPFSHQGKGKMLSHEKLRSHYRRILGDPLCLGIFSHVPETLQDISHFFNSPAIDAKLHPSRIGLGGQSLPKEIPEKRGLVSTPRFLFVNSANQNPVNFFHCGGHVVLRFWQKLMASGRQGKLYLRCARPSDELLSKHGVDVAFLHREECNSVIWIQDYLTNQELNALMTDAHFFLLPSASLHSVSTMQAMALGTVPVIFDTVGTSLYVKNDHNGIVLEGVFSTNCMKNPATGVLIDNYHRNRALDDSLVRQLTQRITELLVEPDVFDELRQNALADARSQFSGSSFSNEFWATVQTLFTEHAGRESRSKPKSSAAIAGLEHCTVDQNDWARIFESVQQPVTRIFSGNGRVTELGGAFIHTIGSSVVRRHNWSALAEYYKNGPRLTYAKSIKELEGRYMSRSGDACIESRFRMVIDWTSRLLSPFPRLHRVAARILKVTRKRGKPLDKWVRSELQLDVQLVKQDASGFNVIRYFDKYYAIPQHQGEFLKEKADNGDYSICFVGNSVKEVLRQIAEHDVQTQEEGRKQNQNNASAELIEEGIHGFNIIRFLDCFYAIPQSEGAFEYDRFLAGGYSRIYTQQSVADIKAAITRHNA</sequence>
<dbReference type="Proteomes" id="UP000238071">
    <property type="component" value="Unassembled WGS sequence"/>
</dbReference>
<name>A0A2S6H255_9GAMM</name>
<dbReference type="GO" id="GO:0016740">
    <property type="term" value="F:transferase activity"/>
    <property type="evidence" value="ECO:0007669"/>
    <property type="project" value="UniProtKB-KW"/>
</dbReference>
<dbReference type="AlphaFoldDB" id="A0A2S6H255"/>
<accession>A0A2S6H255</accession>
<evidence type="ECO:0000313" key="2">
    <source>
        <dbReference type="Proteomes" id="UP000238071"/>
    </source>
</evidence>
<dbReference type="EMBL" id="PTIY01000007">
    <property type="protein sequence ID" value="PPK71569.1"/>
    <property type="molecule type" value="Genomic_DNA"/>
</dbReference>
<protein>
    <submittedName>
        <fullName evidence="1">Glycosyltransferase involved in cell wall biosynthesis</fullName>
    </submittedName>
</protein>
<gene>
    <name evidence="1" type="ORF">B0F88_10793</name>
</gene>
<keyword evidence="2" id="KW-1185">Reference proteome</keyword>
<organism evidence="1 2">
    <name type="scientific">Methylobacter tundripaludum</name>
    <dbReference type="NCBI Taxonomy" id="173365"/>
    <lineage>
        <taxon>Bacteria</taxon>
        <taxon>Pseudomonadati</taxon>
        <taxon>Pseudomonadota</taxon>
        <taxon>Gammaproteobacteria</taxon>
        <taxon>Methylococcales</taxon>
        <taxon>Methylococcaceae</taxon>
        <taxon>Methylobacter</taxon>
    </lineage>
</organism>
<proteinExistence type="predicted"/>
<evidence type="ECO:0000313" key="1">
    <source>
        <dbReference type="EMBL" id="PPK71569.1"/>
    </source>
</evidence>
<dbReference type="OrthoDB" id="7068684at2"/>
<dbReference type="SUPFAM" id="SSF53756">
    <property type="entry name" value="UDP-Glycosyltransferase/glycogen phosphorylase"/>
    <property type="match status" value="1"/>
</dbReference>
<dbReference type="RefSeq" id="WP_104423839.1">
    <property type="nucleotide sequence ID" value="NZ_PTIY01000007.1"/>
</dbReference>
<keyword evidence="1" id="KW-0808">Transferase</keyword>
<comment type="caution">
    <text evidence="1">The sequence shown here is derived from an EMBL/GenBank/DDBJ whole genome shotgun (WGS) entry which is preliminary data.</text>
</comment>
<reference evidence="1 2" key="1">
    <citation type="submission" date="2018-02" db="EMBL/GenBank/DDBJ databases">
        <title>Subsurface microbial communities from deep shales in Ohio and West Virginia, USA.</title>
        <authorList>
            <person name="Wrighton K."/>
        </authorList>
    </citation>
    <scope>NUCLEOTIDE SEQUENCE [LARGE SCALE GENOMIC DNA]</scope>
    <source>
        <strain evidence="1 2">OWC-G53F</strain>
    </source>
</reference>